<keyword evidence="2" id="KW-1185">Reference proteome</keyword>
<protein>
    <submittedName>
        <fullName evidence="1">Uncharacterized protein</fullName>
    </submittedName>
</protein>
<dbReference type="EMBL" id="BOMN01000149">
    <property type="protein sequence ID" value="GIE26690.1"/>
    <property type="molecule type" value="Genomic_DNA"/>
</dbReference>
<evidence type="ECO:0000313" key="2">
    <source>
        <dbReference type="Proteomes" id="UP000603200"/>
    </source>
</evidence>
<reference evidence="1 2" key="1">
    <citation type="submission" date="2021-01" db="EMBL/GenBank/DDBJ databases">
        <title>Whole genome shotgun sequence of Actinoplanes humidus NBRC 14915.</title>
        <authorList>
            <person name="Komaki H."/>
            <person name="Tamura T."/>
        </authorList>
    </citation>
    <scope>NUCLEOTIDE SEQUENCE [LARGE SCALE GENOMIC DNA]</scope>
    <source>
        <strain evidence="1 2">NBRC 14915</strain>
    </source>
</reference>
<sequence length="131" mass="14118">MADLFEPDQLQDALQQGPLNEPSVLIARRVASGWLRAATELAEWPDPTPDDLFGWALELAGLFYNNPEGLASDTVGGTSAAWDRQRRAEILGAARAAYANVAGGRGGPVGAFPAPLPGPDWYQPELSRPYW</sequence>
<name>A0ABQ4A755_9ACTN</name>
<gene>
    <name evidence="1" type="ORF">Ahu01nite_097920</name>
</gene>
<dbReference type="Proteomes" id="UP000603200">
    <property type="component" value="Unassembled WGS sequence"/>
</dbReference>
<organism evidence="1 2">
    <name type="scientific">Winogradskya humida</name>
    <dbReference type="NCBI Taxonomy" id="113566"/>
    <lineage>
        <taxon>Bacteria</taxon>
        <taxon>Bacillati</taxon>
        <taxon>Actinomycetota</taxon>
        <taxon>Actinomycetes</taxon>
        <taxon>Micromonosporales</taxon>
        <taxon>Micromonosporaceae</taxon>
        <taxon>Winogradskya</taxon>
    </lineage>
</organism>
<proteinExistence type="predicted"/>
<dbReference type="RefSeq" id="WP_203843590.1">
    <property type="nucleotide sequence ID" value="NZ_BAAATV010000016.1"/>
</dbReference>
<accession>A0ABQ4A755</accession>
<evidence type="ECO:0000313" key="1">
    <source>
        <dbReference type="EMBL" id="GIE26690.1"/>
    </source>
</evidence>
<comment type="caution">
    <text evidence="1">The sequence shown here is derived from an EMBL/GenBank/DDBJ whole genome shotgun (WGS) entry which is preliminary data.</text>
</comment>